<proteinExistence type="predicted"/>
<feature type="transmembrane region" description="Helical" evidence="1">
    <location>
        <begin position="7"/>
        <end position="29"/>
    </location>
</feature>
<keyword evidence="1" id="KW-0472">Membrane</keyword>
<feature type="transmembrane region" description="Helical" evidence="1">
    <location>
        <begin position="220"/>
        <end position="237"/>
    </location>
</feature>
<dbReference type="Proteomes" id="UP000559885">
    <property type="component" value="Unassembled WGS sequence"/>
</dbReference>
<dbReference type="AlphaFoldDB" id="A0A841ZQW9"/>
<reference evidence="2 3" key="1">
    <citation type="submission" date="2020-03" db="EMBL/GenBank/DDBJ databases">
        <title>Soil Listeria distribution.</title>
        <authorList>
            <person name="Liao J."/>
            <person name="Wiedmann M."/>
        </authorList>
    </citation>
    <scope>NUCLEOTIDE SEQUENCE [LARGE SCALE GENOMIC DNA]</scope>
    <source>
        <strain evidence="2 3">FSL L7-1507</strain>
    </source>
</reference>
<protein>
    <submittedName>
        <fullName evidence="2">Uncharacterized protein</fullName>
    </submittedName>
</protein>
<feature type="transmembrane region" description="Helical" evidence="1">
    <location>
        <begin position="126"/>
        <end position="146"/>
    </location>
</feature>
<feature type="transmembrane region" description="Helical" evidence="1">
    <location>
        <begin position="376"/>
        <end position="396"/>
    </location>
</feature>
<feature type="transmembrane region" description="Helical" evidence="1">
    <location>
        <begin position="166"/>
        <end position="186"/>
    </location>
</feature>
<keyword evidence="1" id="KW-0812">Transmembrane</keyword>
<gene>
    <name evidence="2" type="ORF">HB912_08615</name>
</gene>
<feature type="transmembrane region" description="Helical" evidence="1">
    <location>
        <begin position="244"/>
        <end position="265"/>
    </location>
</feature>
<organism evidence="2 3">
    <name type="scientific">Listeria aquatica</name>
    <dbReference type="NCBI Taxonomy" id="1494960"/>
    <lineage>
        <taxon>Bacteria</taxon>
        <taxon>Bacillati</taxon>
        <taxon>Bacillota</taxon>
        <taxon>Bacilli</taxon>
        <taxon>Bacillales</taxon>
        <taxon>Listeriaceae</taxon>
        <taxon>Listeria</taxon>
    </lineage>
</organism>
<name>A0A841ZQW9_9LIST</name>
<keyword evidence="1" id="KW-1133">Transmembrane helix</keyword>
<feature type="transmembrane region" description="Helical" evidence="1">
    <location>
        <begin position="41"/>
        <end position="59"/>
    </location>
</feature>
<feature type="transmembrane region" description="Helical" evidence="1">
    <location>
        <begin position="92"/>
        <end position="114"/>
    </location>
</feature>
<dbReference type="EMBL" id="JAARRM010000002">
    <property type="protein sequence ID" value="MBC1521708.1"/>
    <property type="molecule type" value="Genomic_DNA"/>
</dbReference>
<dbReference type="RefSeq" id="WP_185373775.1">
    <property type="nucleotide sequence ID" value="NZ_JAARRM010000002.1"/>
</dbReference>
<evidence type="ECO:0000256" key="1">
    <source>
        <dbReference type="SAM" id="Phobius"/>
    </source>
</evidence>
<evidence type="ECO:0000313" key="2">
    <source>
        <dbReference type="EMBL" id="MBC1521708.1"/>
    </source>
</evidence>
<feature type="transmembrane region" description="Helical" evidence="1">
    <location>
        <begin position="66"/>
        <end position="86"/>
    </location>
</feature>
<comment type="caution">
    <text evidence="2">The sequence shown here is derived from an EMBL/GenBank/DDBJ whole genome shotgun (WGS) entry which is preliminary data.</text>
</comment>
<feature type="transmembrane region" description="Helical" evidence="1">
    <location>
        <begin position="193"/>
        <end position="214"/>
    </location>
</feature>
<evidence type="ECO:0000313" key="3">
    <source>
        <dbReference type="Proteomes" id="UP000559885"/>
    </source>
</evidence>
<sequence>MTKNKPLNIYFFFVIMSVFPLIDFLNGLFISFNVSLPLGTAYRFFCVIYLVACILHAGLRKNFYTLISISFIVGALMLLFLQAIVLQNSMTFLFADLAVFTKFFLWVLIAYFVYQRKEIFLTMNYSKIFLVVSILFTLEMLIPYFLNMGNQSYVNSNAGYKSFFFASNDLTIAFMINATFVGWYFIKALEKKAFFQTLALVVLYLGIIVTLILISTKTGILYGILFTVGILIHFLLFQKNFKPIYRLVIFIIAVVVLIGLVTAGWDFIISATSGMVDRITYFYRLYNGNLIRLLTSSRSDYMVAGYELFANNRNNFLIPLIGFGFEYRSINFERYGLIEMDPVDGLYALGLIGVVLTTVMLGYFFFVSLKKQNRSIYTIAFMVLMFYSISAGHVMFSALSSTMLGLVCGGILLQKYKHSSANEEEAVSKEVKQSEYINGWTKI</sequence>
<accession>A0A841ZQW9</accession>
<feature type="transmembrane region" description="Helical" evidence="1">
    <location>
        <begin position="346"/>
        <end position="369"/>
    </location>
</feature>